<dbReference type="Proteomes" id="UP000641454">
    <property type="component" value="Unassembled WGS sequence"/>
</dbReference>
<dbReference type="AlphaFoldDB" id="A0A923N642"/>
<proteinExistence type="predicted"/>
<evidence type="ECO:0000313" key="2">
    <source>
        <dbReference type="Proteomes" id="UP000641454"/>
    </source>
</evidence>
<reference evidence="1 2" key="1">
    <citation type="submission" date="2020-08" db="EMBL/GenBank/DDBJ databases">
        <title>Description of novel Flavobacterium F-392 isolate.</title>
        <authorList>
            <person name="Saticioglu I.B."/>
            <person name="Duman M."/>
            <person name="Altun S."/>
        </authorList>
    </citation>
    <scope>NUCLEOTIDE SEQUENCE [LARGE SCALE GENOMIC DNA]</scope>
    <source>
        <strain evidence="1 2">F-392</strain>
    </source>
</reference>
<comment type="caution">
    <text evidence="1">The sequence shown here is derived from an EMBL/GenBank/DDBJ whole genome shotgun (WGS) entry which is preliminary data.</text>
</comment>
<gene>
    <name evidence="1" type="ORF">H8R25_17925</name>
</gene>
<organism evidence="1 2">
    <name type="scientific">Flavobacterium muglaense</name>
    <dbReference type="NCBI Taxonomy" id="2764716"/>
    <lineage>
        <taxon>Bacteria</taxon>
        <taxon>Pseudomonadati</taxon>
        <taxon>Bacteroidota</taxon>
        <taxon>Flavobacteriia</taxon>
        <taxon>Flavobacteriales</taxon>
        <taxon>Flavobacteriaceae</taxon>
        <taxon>Flavobacterium</taxon>
    </lineage>
</organism>
<protein>
    <submittedName>
        <fullName evidence="1">Transposase</fullName>
    </submittedName>
</protein>
<sequence length="117" mass="14344">MENYIELLKLILPELIVEHFDLVNTKIEKEKMHLFFEEKNTPPKEYNNRQLISKGFLNEITIQDFPLRGKFVYLHINRRRWTDKESQEIIQRDWNIIAQGTRMNQEFADFLKDINRY</sequence>
<name>A0A923N642_9FLAO</name>
<dbReference type="RefSeq" id="WP_187021816.1">
    <property type="nucleotide sequence ID" value="NZ_JACRUK010000106.1"/>
</dbReference>
<dbReference type="EMBL" id="JACRUL010000107">
    <property type="protein sequence ID" value="MBC5846293.1"/>
    <property type="molecule type" value="Genomic_DNA"/>
</dbReference>
<evidence type="ECO:0000313" key="1">
    <source>
        <dbReference type="EMBL" id="MBC5846293.1"/>
    </source>
</evidence>
<accession>A0A923N642</accession>
<keyword evidence="2" id="KW-1185">Reference proteome</keyword>